<accession>V6LH85</accession>
<keyword evidence="11" id="KW-0539">Nucleus</keyword>
<dbReference type="EMBL" id="AUWU02000001">
    <property type="protein sequence ID" value="KAH0577767.1"/>
    <property type="molecule type" value="Genomic_DNA"/>
</dbReference>
<dbReference type="HAMAP" id="MF_00614">
    <property type="entry name" value="Fen"/>
    <property type="match status" value="1"/>
</dbReference>
<evidence type="ECO:0000256" key="7">
    <source>
        <dbReference type="ARBA" id="ARBA00022839"/>
    </source>
</evidence>
<organism evidence="15">
    <name type="scientific">Spironucleus salmonicida</name>
    <dbReference type="NCBI Taxonomy" id="348837"/>
    <lineage>
        <taxon>Eukaryota</taxon>
        <taxon>Metamonada</taxon>
        <taxon>Diplomonadida</taxon>
        <taxon>Hexamitidae</taxon>
        <taxon>Hexamitinae</taxon>
        <taxon>Spironucleus</taxon>
    </lineage>
</organism>
<dbReference type="FunFam" id="3.40.50.1010:FF:000016">
    <property type="entry name" value="Flap endonuclease 1"/>
    <property type="match status" value="1"/>
</dbReference>
<keyword evidence="7 11" id="KW-0269">Exonuclease</keyword>
<dbReference type="GO" id="GO:0043137">
    <property type="term" value="P:DNA replication, removal of RNA primer"/>
    <property type="evidence" value="ECO:0007669"/>
    <property type="project" value="UniProtKB-UniRule"/>
</dbReference>
<dbReference type="InterPro" id="IPR029060">
    <property type="entry name" value="PIN-like_dom_sf"/>
</dbReference>
<evidence type="ECO:0000256" key="6">
    <source>
        <dbReference type="ARBA" id="ARBA00022801"/>
    </source>
</evidence>
<evidence type="ECO:0000256" key="3">
    <source>
        <dbReference type="ARBA" id="ARBA00022723"/>
    </source>
</evidence>
<dbReference type="EC" id="3.1.-.-" evidence="11"/>
<evidence type="ECO:0000256" key="10">
    <source>
        <dbReference type="ARBA" id="ARBA00029382"/>
    </source>
</evidence>
<comment type="subcellular location">
    <subcellularLocation>
        <location evidence="11">Nucleus</location>
        <location evidence="11">Nucleolus</location>
    </subcellularLocation>
    <subcellularLocation>
        <location evidence="11">Nucleus</location>
        <location evidence="11">Nucleoplasm</location>
    </subcellularLocation>
    <subcellularLocation>
        <location evidence="11">Mitochondrion</location>
    </subcellularLocation>
    <text evidence="11">Resides mostly in the nucleoli and relocalizes to the nucleoplasm upon DNA damage.</text>
</comment>
<evidence type="ECO:0000259" key="14">
    <source>
        <dbReference type="SMART" id="SM00485"/>
    </source>
</evidence>
<dbReference type="AlphaFoldDB" id="V6LH85"/>
<keyword evidence="8 11" id="KW-0460">Magnesium</keyword>
<comment type="cofactor">
    <cofactor evidence="11">
        <name>Mg(2+)</name>
        <dbReference type="ChEBI" id="CHEBI:18420"/>
    </cofactor>
    <text evidence="11">Binds 2 magnesium ions per subunit. They probably participate in the reaction catalyzed by the enzyme. May bind an additional third magnesium ion after substrate binding.</text>
</comment>
<evidence type="ECO:0000256" key="4">
    <source>
        <dbReference type="ARBA" id="ARBA00022759"/>
    </source>
</evidence>
<keyword evidence="5 11" id="KW-0227">DNA damage</keyword>
<comment type="function">
    <text evidence="10 11">Structure-specific nuclease with 5'-flap endonuclease and 5'-3' exonuclease activities involved in DNA replication and repair. During DNA replication, cleaves the 5'-overhanging flap structure that is generated by displacement synthesis when DNA polymerase encounters the 5'-end of a downstream Okazaki fragment. It enters the flap from the 5'-end and then tracks to cleave the flap base, leaving a nick for ligation. Also involved in the long patch base excision repair (LP-BER) pathway, by cleaving within the apurinic/apyrimidinic (AP) site-terminated flap. Acts as a genome stabilization factor that prevents flaps from equilibrating into structures that lead to duplications and deletions. Also possesses 5'-3' exonuclease activity on nicked or gapped double-stranded DNA, and exhibits RNase H activity. Also involved in replication and repair of rDNA and in repairing mitochondrial DNA.</text>
</comment>
<evidence type="ECO:0000313" key="16">
    <source>
        <dbReference type="EMBL" id="KAH0577767.1"/>
    </source>
</evidence>
<gene>
    <name evidence="15" type="ORF">SS50377_16202</name>
    <name evidence="16" type="ORF">SS50377_21121</name>
</gene>
<evidence type="ECO:0000256" key="1">
    <source>
        <dbReference type="ARBA" id="ARBA00022705"/>
    </source>
</evidence>
<dbReference type="GO" id="GO:0005654">
    <property type="term" value="C:nucleoplasm"/>
    <property type="evidence" value="ECO:0007669"/>
    <property type="project" value="UniProtKB-SubCell"/>
</dbReference>
<name>V6LH85_9EUKA</name>
<keyword evidence="11" id="KW-0597">Phosphoprotein</keyword>
<evidence type="ECO:0000256" key="11">
    <source>
        <dbReference type="HAMAP-Rule" id="MF_03140"/>
    </source>
</evidence>
<dbReference type="GO" id="GO:0000287">
    <property type="term" value="F:magnesium ion binding"/>
    <property type="evidence" value="ECO:0007669"/>
    <property type="project" value="UniProtKB-UniRule"/>
</dbReference>
<reference evidence="16" key="2">
    <citation type="submission" date="2020-12" db="EMBL/GenBank/DDBJ databases">
        <title>New Spironucleus salmonicida genome in near-complete chromosomes.</title>
        <authorList>
            <person name="Xu F."/>
            <person name="Kurt Z."/>
            <person name="Jimenez-Gonzalez A."/>
            <person name="Astvaldsson A."/>
            <person name="Andersson J.O."/>
            <person name="Svard S.G."/>
        </authorList>
    </citation>
    <scope>NUCLEOTIDE SEQUENCE</scope>
    <source>
        <strain evidence="16">ATCC 50377</strain>
    </source>
</reference>
<feature type="domain" description="XPG N-terminal" evidence="14">
    <location>
        <begin position="1"/>
        <end position="108"/>
    </location>
</feature>
<dbReference type="SUPFAM" id="SSF47807">
    <property type="entry name" value="5' to 3' exonuclease, C-terminal subdomain"/>
    <property type="match status" value="1"/>
</dbReference>
<comment type="similarity">
    <text evidence="11">Belongs to the XPG/RAD2 endonuclease family. FEN1 subfamily.</text>
</comment>
<dbReference type="CDD" id="cd09867">
    <property type="entry name" value="PIN_FEN1"/>
    <property type="match status" value="1"/>
</dbReference>
<dbReference type="SMART" id="SM00485">
    <property type="entry name" value="XPGN"/>
    <property type="match status" value="1"/>
</dbReference>
<dbReference type="GO" id="GO:0008409">
    <property type="term" value="F:5'-3' exonuclease activity"/>
    <property type="evidence" value="ECO:0007669"/>
    <property type="project" value="UniProtKB-UniRule"/>
</dbReference>
<evidence type="ECO:0000313" key="17">
    <source>
        <dbReference type="Proteomes" id="UP000018208"/>
    </source>
</evidence>
<dbReference type="GO" id="GO:0005730">
    <property type="term" value="C:nucleolus"/>
    <property type="evidence" value="ECO:0007669"/>
    <property type="project" value="UniProtKB-SubCell"/>
</dbReference>
<keyword evidence="11" id="KW-0496">Mitochondrion</keyword>
<dbReference type="Pfam" id="PF00752">
    <property type="entry name" value="XPG_N"/>
    <property type="match status" value="1"/>
</dbReference>
<keyword evidence="1 11" id="KW-0235">DNA replication</keyword>
<dbReference type="PANTHER" id="PTHR11081">
    <property type="entry name" value="FLAP ENDONUCLEASE FAMILY MEMBER"/>
    <property type="match status" value="1"/>
</dbReference>
<dbReference type="SMART" id="SM00484">
    <property type="entry name" value="XPGI"/>
    <property type="match status" value="1"/>
</dbReference>
<feature type="domain" description="5'-3' exonuclease" evidence="12">
    <location>
        <begin position="29"/>
        <end position="324"/>
    </location>
</feature>
<dbReference type="InterPro" id="IPR023426">
    <property type="entry name" value="Flap_endonuc"/>
</dbReference>
<keyword evidence="3 11" id="KW-0479">Metal-binding</keyword>
<evidence type="ECO:0000256" key="5">
    <source>
        <dbReference type="ARBA" id="ARBA00022763"/>
    </source>
</evidence>
<dbReference type="GO" id="GO:0003677">
    <property type="term" value="F:DNA binding"/>
    <property type="evidence" value="ECO:0007669"/>
    <property type="project" value="UniProtKB-UniRule"/>
</dbReference>
<evidence type="ECO:0000313" key="15">
    <source>
        <dbReference type="EMBL" id="EST43902.1"/>
    </source>
</evidence>
<protein>
    <recommendedName>
        <fullName evidence="11">Flap endonuclease 1</fullName>
        <shortName evidence="11">FEN-1</shortName>
        <ecNumber evidence="11">3.1.-.-</ecNumber>
    </recommendedName>
    <alternativeName>
        <fullName evidence="11">Flap structure-specific endonuclease 1</fullName>
    </alternativeName>
</protein>
<dbReference type="PRINTS" id="PR00853">
    <property type="entry name" value="XPGRADSUPER"/>
</dbReference>
<dbReference type="VEuPathDB" id="GiardiaDB:SS50377_21121"/>
<dbReference type="GO" id="GO:0005739">
    <property type="term" value="C:mitochondrion"/>
    <property type="evidence" value="ECO:0007669"/>
    <property type="project" value="UniProtKB-SubCell"/>
</dbReference>
<dbReference type="Pfam" id="PF00867">
    <property type="entry name" value="XPG_I"/>
    <property type="match status" value="1"/>
</dbReference>
<keyword evidence="9 11" id="KW-0234">DNA repair</keyword>
<dbReference type="PANTHER" id="PTHR11081:SF9">
    <property type="entry name" value="FLAP ENDONUCLEASE 1"/>
    <property type="match status" value="1"/>
</dbReference>
<dbReference type="InterPro" id="IPR036279">
    <property type="entry name" value="5-3_exonuclease_C_sf"/>
</dbReference>
<evidence type="ECO:0000256" key="8">
    <source>
        <dbReference type="ARBA" id="ARBA00022842"/>
    </source>
</evidence>
<evidence type="ECO:0000259" key="12">
    <source>
        <dbReference type="SMART" id="SM00475"/>
    </source>
</evidence>
<dbReference type="InterPro" id="IPR006085">
    <property type="entry name" value="XPG_DNA_repair_N"/>
</dbReference>
<sequence>MGIKDLFKLLQSHAPTAVQPSSTQNFVNQKVAIDASVLLYQFLTTIVTRDGQPLTNSKNEPTSHIIGIISRCTRLAEAGVKPIFVFDGAAGDAKSGELLKRKEAKKRNSEKAEKAKEEGNVSEALKYAKRAVRVTPEIGAQAIKLLELMGIPCVRADGEAEILCVQMAKSGLCSAVASSDLDVVAHQCPLFVKNIGTDKEVVQIEFAKVLSELNMEPEKFVDLCILMGCDYTDTIPGVGVKTAFNLMQKYNSIDEILESGFGEKIEDLEGYLKSVAIAREIFFSTNELKIDLGLKFSAPKEKELVAFLVDEMQFDVNNAKQKITKYINSKKSIKQTTLSGFIKKIK</sequence>
<dbReference type="Proteomes" id="UP000018208">
    <property type="component" value="Unassembled WGS sequence"/>
</dbReference>
<dbReference type="OrthoDB" id="1937206at2759"/>
<evidence type="ECO:0000256" key="2">
    <source>
        <dbReference type="ARBA" id="ARBA00022722"/>
    </source>
</evidence>
<dbReference type="SMART" id="SM00475">
    <property type="entry name" value="53EXOc"/>
    <property type="match status" value="1"/>
</dbReference>
<dbReference type="Gene3D" id="3.40.50.1010">
    <property type="entry name" value="5'-nuclease"/>
    <property type="match status" value="1"/>
</dbReference>
<dbReference type="InterPro" id="IPR002421">
    <property type="entry name" value="5-3_exonuclease"/>
</dbReference>
<dbReference type="SUPFAM" id="SSF88723">
    <property type="entry name" value="PIN domain-like"/>
    <property type="match status" value="1"/>
</dbReference>
<evidence type="ECO:0000259" key="13">
    <source>
        <dbReference type="SMART" id="SM00484"/>
    </source>
</evidence>
<dbReference type="GO" id="GO:0017108">
    <property type="term" value="F:5'-flap endonuclease activity"/>
    <property type="evidence" value="ECO:0007669"/>
    <property type="project" value="UniProtKB-UniRule"/>
</dbReference>
<keyword evidence="2 11" id="KW-0540">Nuclease</keyword>
<dbReference type="SMART" id="SM00279">
    <property type="entry name" value="HhH2"/>
    <property type="match status" value="1"/>
</dbReference>
<dbReference type="EMBL" id="KI546130">
    <property type="protein sequence ID" value="EST43902.1"/>
    <property type="molecule type" value="Genomic_DNA"/>
</dbReference>
<reference evidence="15 16" key="1">
    <citation type="journal article" date="2014" name="PLoS Genet.">
        <title>The Genome of Spironucleus salmonicida Highlights a Fish Pathogen Adapted to Fluctuating Environments.</title>
        <authorList>
            <person name="Xu F."/>
            <person name="Jerlstrom-Hultqvist J."/>
            <person name="Einarsson E."/>
            <person name="Astvaldsson A."/>
            <person name="Svard S.G."/>
            <person name="Andersson J.O."/>
        </authorList>
    </citation>
    <scope>NUCLEOTIDE SEQUENCE</scope>
    <source>
        <strain evidence="16">ATCC 50377</strain>
    </source>
</reference>
<keyword evidence="4 11" id="KW-0255">Endonuclease</keyword>
<proteinExistence type="inferred from homology"/>
<dbReference type="InterPro" id="IPR006084">
    <property type="entry name" value="XPG/Rad2"/>
</dbReference>
<feature type="domain" description="XPG-I" evidence="13">
    <location>
        <begin position="147"/>
        <end position="215"/>
    </location>
</feature>
<dbReference type="InterPro" id="IPR006086">
    <property type="entry name" value="XPG-I_dom"/>
</dbReference>
<keyword evidence="17" id="KW-1185">Reference proteome</keyword>
<dbReference type="GO" id="GO:0006284">
    <property type="term" value="P:base-excision repair"/>
    <property type="evidence" value="ECO:0007669"/>
    <property type="project" value="UniProtKB-UniRule"/>
</dbReference>
<keyword evidence="6 11" id="KW-0378">Hydrolase</keyword>
<dbReference type="InterPro" id="IPR008918">
    <property type="entry name" value="HhH2"/>
</dbReference>
<evidence type="ECO:0000256" key="9">
    <source>
        <dbReference type="ARBA" id="ARBA00023204"/>
    </source>
</evidence>
<dbReference type="Gene3D" id="1.10.150.20">
    <property type="entry name" value="5' to 3' exonuclease, C-terminal subdomain"/>
    <property type="match status" value="1"/>
</dbReference>